<dbReference type="EMBL" id="MU157857">
    <property type="protein sequence ID" value="KAF9527875.1"/>
    <property type="molecule type" value="Genomic_DNA"/>
</dbReference>
<name>A0A9P6EF85_9AGAR</name>
<dbReference type="SUPFAM" id="SSF52047">
    <property type="entry name" value="RNI-like"/>
    <property type="match status" value="1"/>
</dbReference>
<evidence type="ECO:0008006" key="3">
    <source>
        <dbReference type="Google" id="ProtNLM"/>
    </source>
</evidence>
<reference evidence="1" key="1">
    <citation type="submission" date="2020-11" db="EMBL/GenBank/DDBJ databases">
        <authorList>
            <consortium name="DOE Joint Genome Institute"/>
            <person name="Ahrendt S."/>
            <person name="Riley R."/>
            <person name="Andreopoulos W."/>
            <person name="Labutti K."/>
            <person name="Pangilinan J."/>
            <person name="Ruiz-Duenas F.J."/>
            <person name="Barrasa J.M."/>
            <person name="Sanchez-Garcia M."/>
            <person name="Camarero S."/>
            <person name="Miyauchi S."/>
            <person name="Serrano A."/>
            <person name="Linde D."/>
            <person name="Babiker R."/>
            <person name="Drula E."/>
            <person name="Ayuso-Fernandez I."/>
            <person name="Pacheco R."/>
            <person name="Padilla G."/>
            <person name="Ferreira P."/>
            <person name="Barriuso J."/>
            <person name="Kellner H."/>
            <person name="Castanera R."/>
            <person name="Alfaro M."/>
            <person name="Ramirez L."/>
            <person name="Pisabarro A.G."/>
            <person name="Kuo A."/>
            <person name="Tritt A."/>
            <person name="Lipzen A."/>
            <person name="He G."/>
            <person name="Yan M."/>
            <person name="Ng V."/>
            <person name="Cullen D."/>
            <person name="Martin F."/>
            <person name="Rosso M.-N."/>
            <person name="Henrissat B."/>
            <person name="Hibbett D."/>
            <person name="Martinez A.T."/>
            <person name="Grigoriev I.V."/>
        </authorList>
    </citation>
    <scope>NUCLEOTIDE SEQUENCE</scope>
    <source>
        <strain evidence="1">CBS 506.95</strain>
    </source>
</reference>
<dbReference type="Proteomes" id="UP000807306">
    <property type="component" value="Unassembled WGS sequence"/>
</dbReference>
<evidence type="ECO:0000313" key="1">
    <source>
        <dbReference type="EMBL" id="KAF9527875.1"/>
    </source>
</evidence>
<comment type="caution">
    <text evidence="1">The sequence shown here is derived from an EMBL/GenBank/DDBJ whole genome shotgun (WGS) entry which is preliminary data.</text>
</comment>
<organism evidence="1 2">
    <name type="scientific">Crepidotus variabilis</name>
    <dbReference type="NCBI Taxonomy" id="179855"/>
    <lineage>
        <taxon>Eukaryota</taxon>
        <taxon>Fungi</taxon>
        <taxon>Dikarya</taxon>
        <taxon>Basidiomycota</taxon>
        <taxon>Agaricomycotina</taxon>
        <taxon>Agaricomycetes</taxon>
        <taxon>Agaricomycetidae</taxon>
        <taxon>Agaricales</taxon>
        <taxon>Agaricineae</taxon>
        <taxon>Crepidotaceae</taxon>
        <taxon>Crepidotus</taxon>
    </lineage>
</organism>
<dbReference type="InterPro" id="IPR032675">
    <property type="entry name" value="LRR_dom_sf"/>
</dbReference>
<protein>
    <recommendedName>
        <fullName evidence="3">F-box domain-containing protein</fullName>
    </recommendedName>
</protein>
<accession>A0A9P6EF85</accession>
<dbReference type="AlphaFoldDB" id="A0A9P6EF85"/>
<evidence type="ECO:0000313" key="2">
    <source>
        <dbReference type="Proteomes" id="UP000807306"/>
    </source>
</evidence>
<gene>
    <name evidence="1" type="ORF">CPB83DRAFT_368749</name>
</gene>
<proteinExistence type="predicted"/>
<keyword evidence="2" id="KW-1185">Reference proteome</keyword>
<sequence>MPELPLEIIYLIADFVSSNHPETLQALSLTSKSLVPCCQQHIFAQIKIWDGPLVAIVYPDRRAHTFAKLITRSFRIASYVRELTIQLPTRISFWITENARETVFKALKQIPNLNKLSLRSTKCYYSSIFNNTVIASSITHLLGLKTLTTLHLTGLLGISPSLFSFCPTIRRLMISGTVSAIKDEPKHTQIPISLSELHLYMDFGHYQALKSLFDATIDGNKPVIDLSEMKVFRTSRTEISNAAIRDLVDLGMSSLEDFGLVGVNTATIGLAHGLKPAAKLLKRLYFSYINGNLGSLVNLFSLSQPF</sequence>
<dbReference type="OrthoDB" id="10682945at2759"/>
<dbReference type="Gene3D" id="3.80.10.10">
    <property type="entry name" value="Ribonuclease Inhibitor"/>
    <property type="match status" value="1"/>
</dbReference>